<dbReference type="SUPFAM" id="SSF49452">
    <property type="entry name" value="Starch-binding domain-like"/>
    <property type="match status" value="1"/>
</dbReference>
<gene>
    <name evidence="1" type="ORF">EJ065_3654</name>
</gene>
<dbReference type="AlphaFoldDB" id="A0A410RTL0"/>
<evidence type="ECO:0008006" key="3">
    <source>
        <dbReference type="Google" id="ProtNLM"/>
    </source>
</evidence>
<dbReference type="SUPFAM" id="SSF49464">
    <property type="entry name" value="Carboxypeptidase regulatory domain-like"/>
    <property type="match status" value="2"/>
</dbReference>
<dbReference type="Proteomes" id="UP000288758">
    <property type="component" value="Chromosome"/>
</dbReference>
<reference evidence="1 2" key="1">
    <citation type="submission" date="2018-12" db="EMBL/GenBank/DDBJ databases">
        <title>Complete Genome Sequence of the Corallopyronin A producing Myxobacterium Corallococcus coralloides B035.</title>
        <authorList>
            <person name="Bouhired S.M."/>
            <person name="Rupp O."/>
            <person name="Blom J."/>
            <person name="Schaeberle T.F."/>
            <person name="Kehraus S."/>
            <person name="Schiefer A."/>
            <person name="Pfarr K."/>
            <person name="Goesmann A."/>
            <person name="Hoerauf A."/>
            <person name="Koenig G.M."/>
        </authorList>
    </citation>
    <scope>NUCLEOTIDE SEQUENCE [LARGE SCALE GENOMIC DNA]</scope>
    <source>
        <strain evidence="1 2">B035</strain>
    </source>
</reference>
<protein>
    <recommendedName>
        <fullName evidence="3">Lipoprotein</fullName>
    </recommendedName>
</protein>
<sequence length="764" mass="83739">MLRAMRWSWVGLVAVVLACAGTRPELEAPGPAKDVTWMFRVVDPEGQPVSGAQVNVWRADQSQDSALLATANAQGTGARILKPGWYSAKVQARGFVTAFRTDIRIAPDSRSRMDLPLARTVPLSGRVVDAEGKPVSDVRLRFVSSNVAVPVVEAIGDTQGQFTFEGVAAGEGLLYSDKAGWGWQRLKVTTPQPELTVVLGRLSSLLVRVVDTEGHVVPNAASQFKPLDWWFGTAINPEQRTPEGTVYSQLAAQRYRVTAGYLPGSDCWWSRDVEVDVLAGQQTEVTVSFEGVASAGPWTGRAMTPDGKPLAGMRLVATAGKSPDGKGPRGYCTVITGPDGRFELMHPLPRIHKLEVAPLKGLHWVVGVAEQGPSSPDGGPVVFHPPGMLVGRVLRPDGQPVKEYWFESYTVANREGRFSWPVDTSRPYSLFVGAPGMAPVRLRAEGRVHEERSVPDITLNPGHTVEGQLLQEDGRTWVPKVRIELVDPVDLDNPRADRIWAKDTDDTGRFQFEHLPRGPQFLRVNQEQGGTALYEVGGREDRVELRLTADAVLQGFVTDGARVPLAGVTVQARCEAGLDTRTTTDEVGHYVLRVPGDRECFVHVSEEQLRDAPWPRPAPLVFSPQPVSLSPHERERGDFVPRNGGGALQVHFPEPRERLETFLVPGHVDMPKTYGALRMLQRSGFTSDPAARNWPTEDPDVPGYQYWRGDFSFSHLPPGRYTFFAVDGWYGPSVLRVPVDVKQGETKFLPLGFPADSGGTPLVP</sequence>
<dbReference type="InterPro" id="IPR008969">
    <property type="entry name" value="CarboxyPept-like_regulatory"/>
</dbReference>
<dbReference type="PROSITE" id="PS51257">
    <property type="entry name" value="PROKAR_LIPOPROTEIN"/>
    <property type="match status" value="1"/>
</dbReference>
<evidence type="ECO:0000313" key="2">
    <source>
        <dbReference type="Proteomes" id="UP000288758"/>
    </source>
</evidence>
<dbReference type="GO" id="GO:0030246">
    <property type="term" value="F:carbohydrate binding"/>
    <property type="evidence" value="ECO:0007669"/>
    <property type="project" value="InterPro"/>
</dbReference>
<dbReference type="EMBL" id="CP034669">
    <property type="protein sequence ID" value="QAT85215.1"/>
    <property type="molecule type" value="Genomic_DNA"/>
</dbReference>
<organism evidence="1 2">
    <name type="scientific">Corallococcus coralloides</name>
    <name type="common">Myxococcus coralloides</name>
    <dbReference type="NCBI Taxonomy" id="184914"/>
    <lineage>
        <taxon>Bacteria</taxon>
        <taxon>Pseudomonadati</taxon>
        <taxon>Myxococcota</taxon>
        <taxon>Myxococcia</taxon>
        <taxon>Myxococcales</taxon>
        <taxon>Cystobacterineae</taxon>
        <taxon>Myxococcaceae</taxon>
        <taxon>Corallococcus</taxon>
    </lineage>
</organism>
<proteinExistence type="predicted"/>
<name>A0A410RTL0_CORCK</name>
<dbReference type="Pfam" id="PF13620">
    <property type="entry name" value="CarboxypepD_reg"/>
    <property type="match status" value="1"/>
</dbReference>
<evidence type="ECO:0000313" key="1">
    <source>
        <dbReference type="EMBL" id="QAT85215.1"/>
    </source>
</evidence>
<accession>A0A410RTL0</accession>
<dbReference type="InterPro" id="IPR013784">
    <property type="entry name" value="Carb-bd-like_fold"/>
</dbReference>
<dbReference type="Gene3D" id="2.60.40.1120">
    <property type="entry name" value="Carboxypeptidase-like, regulatory domain"/>
    <property type="match status" value="1"/>
</dbReference>